<feature type="chain" id="PRO_5047538950" evidence="2">
    <location>
        <begin position="25"/>
        <end position="341"/>
    </location>
</feature>
<feature type="signal peptide" evidence="2">
    <location>
        <begin position="1"/>
        <end position="24"/>
    </location>
</feature>
<name>A0ABV7TN74_9RHOB</name>
<keyword evidence="2" id="KW-0732">Signal</keyword>
<dbReference type="RefSeq" id="WP_386737773.1">
    <property type="nucleotide sequence ID" value="NZ_JBHRXI010000049.1"/>
</dbReference>
<proteinExistence type="predicted"/>
<dbReference type="EMBL" id="JBHRXI010000049">
    <property type="protein sequence ID" value="MFC3616460.1"/>
    <property type="molecule type" value="Genomic_DNA"/>
</dbReference>
<comment type="caution">
    <text evidence="3">The sequence shown here is derived from an EMBL/GenBank/DDBJ whole genome shotgun (WGS) entry which is preliminary data.</text>
</comment>
<keyword evidence="1" id="KW-0472">Membrane</keyword>
<sequence length="341" mass="36594">MILRAVFLLVFALTTLFSTPDASAHALEPGYLELDHVGGDEWRVTWRKPQVGGEPMRIDALLPEACDPRSGPDPAFDGRAFLTGWIATCPGGLAGQTVVIEGLERTRTDVLLRYTLGPDESAQTARLTAASPSLTIPEKQGWIGIFGSYFSLGVHHILMGVDHLLFVLMLLLLIREWRPLLAAVTSFTIAHSFSLAAASFGWIIVPAPPVEAIVALSITFLAAELLHPEGDKKRLSERYPWVVAFAFGLLHGLGFARALIEVGLPEGDVPLALLAFNVGVEAGQILFIVVALALGAAISRLYPAVAYVFGNSARAGLRILAYAVGAMSAFWVIERVAGFVA</sequence>
<keyword evidence="4" id="KW-1185">Reference proteome</keyword>
<protein>
    <submittedName>
        <fullName evidence="3">HupE/UreJ family protein</fullName>
    </submittedName>
</protein>
<evidence type="ECO:0000256" key="1">
    <source>
        <dbReference type="SAM" id="Phobius"/>
    </source>
</evidence>
<keyword evidence="1" id="KW-1133">Transmembrane helix</keyword>
<reference evidence="4" key="1">
    <citation type="journal article" date="2019" name="Int. J. Syst. Evol. Microbiol.">
        <title>The Global Catalogue of Microorganisms (GCM) 10K type strain sequencing project: providing services to taxonomists for standard genome sequencing and annotation.</title>
        <authorList>
            <consortium name="The Broad Institute Genomics Platform"/>
            <consortium name="The Broad Institute Genome Sequencing Center for Infectious Disease"/>
            <person name="Wu L."/>
            <person name="Ma J."/>
        </authorList>
    </citation>
    <scope>NUCLEOTIDE SEQUENCE [LARGE SCALE GENOMIC DNA]</scope>
    <source>
        <strain evidence="4">KCTC 42911</strain>
    </source>
</reference>
<dbReference type="Proteomes" id="UP001595629">
    <property type="component" value="Unassembled WGS sequence"/>
</dbReference>
<feature type="transmembrane region" description="Helical" evidence="1">
    <location>
        <begin position="210"/>
        <end position="227"/>
    </location>
</feature>
<feature type="transmembrane region" description="Helical" evidence="1">
    <location>
        <begin position="239"/>
        <end position="260"/>
    </location>
</feature>
<feature type="transmembrane region" description="Helical" evidence="1">
    <location>
        <begin position="315"/>
        <end position="333"/>
    </location>
</feature>
<feature type="transmembrane region" description="Helical" evidence="1">
    <location>
        <begin position="149"/>
        <end position="173"/>
    </location>
</feature>
<dbReference type="Pfam" id="PF13795">
    <property type="entry name" value="HupE_UreJ_2"/>
    <property type="match status" value="1"/>
</dbReference>
<feature type="transmembrane region" description="Helical" evidence="1">
    <location>
        <begin position="180"/>
        <end position="204"/>
    </location>
</feature>
<gene>
    <name evidence="3" type="ORF">ACFORG_22175</name>
</gene>
<organism evidence="3 4">
    <name type="scientific">Lutimaribacter marinistellae</name>
    <dbReference type="NCBI Taxonomy" id="1820329"/>
    <lineage>
        <taxon>Bacteria</taxon>
        <taxon>Pseudomonadati</taxon>
        <taxon>Pseudomonadota</taxon>
        <taxon>Alphaproteobacteria</taxon>
        <taxon>Rhodobacterales</taxon>
        <taxon>Roseobacteraceae</taxon>
        <taxon>Lutimaribacter</taxon>
    </lineage>
</organism>
<feature type="transmembrane region" description="Helical" evidence="1">
    <location>
        <begin position="272"/>
        <end position="294"/>
    </location>
</feature>
<evidence type="ECO:0000313" key="3">
    <source>
        <dbReference type="EMBL" id="MFC3616460.1"/>
    </source>
</evidence>
<keyword evidence="1" id="KW-0812">Transmembrane</keyword>
<accession>A0ABV7TN74</accession>
<dbReference type="InterPro" id="IPR032809">
    <property type="entry name" value="Put_HupE_UreJ"/>
</dbReference>
<evidence type="ECO:0000256" key="2">
    <source>
        <dbReference type="SAM" id="SignalP"/>
    </source>
</evidence>
<evidence type="ECO:0000313" key="4">
    <source>
        <dbReference type="Proteomes" id="UP001595629"/>
    </source>
</evidence>